<comment type="caution">
    <text evidence="1">The sequence shown here is derived from an EMBL/GenBank/DDBJ whole genome shotgun (WGS) entry which is preliminary data.</text>
</comment>
<evidence type="ECO:0000313" key="1">
    <source>
        <dbReference type="EMBL" id="GMR40708.1"/>
    </source>
</evidence>
<dbReference type="Proteomes" id="UP001328107">
    <property type="component" value="Unassembled WGS sequence"/>
</dbReference>
<evidence type="ECO:0000313" key="2">
    <source>
        <dbReference type="Proteomes" id="UP001328107"/>
    </source>
</evidence>
<name>A0AAN4ZLN8_9BILA</name>
<reference evidence="2" key="1">
    <citation type="submission" date="2022-10" db="EMBL/GenBank/DDBJ databases">
        <title>Genome assembly of Pristionchus species.</title>
        <authorList>
            <person name="Yoshida K."/>
            <person name="Sommer R.J."/>
        </authorList>
    </citation>
    <scope>NUCLEOTIDE SEQUENCE [LARGE SCALE GENOMIC DNA]</scope>
    <source>
        <strain evidence="2">RS5460</strain>
    </source>
</reference>
<protein>
    <submittedName>
        <fullName evidence="1">Uncharacterized protein</fullName>
    </submittedName>
</protein>
<organism evidence="1 2">
    <name type="scientific">Pristionchus mayeri</name>
    <dbReference type="NCBI Taxonomy" id="1317129"/>
    <lineage>
        <taxon>Eukaryota</taxon>
        <taxon>Metazoa</taxon>
        <taxon>Ecdysozoa</taxon>
        <taxon>Nematoda</taxon>
        <taxon>Chromadorea</taxon>
        <taxon>Rhabditida</taxon>
        <taxon>Rhabditina</taxon>
        <taxon>Diplogasteromorpha</taxon>
        <taxon>Diplogasteroidea</taxon>
        <taxon>Neodiplogasteridae</taxon>
        <taxon>Pristionchus</taxon>
    </lineage>
</organism>
<feature type="non-terminal residue" evidence="1">
    <location>
        <position position="73"/>
    </location>
</feature>
<keyword evidence="2" id="KW-1185">Reference proteome</keyword>
<proteinExistence type="predicted"/>
<accession>A0AAN4ZLN8</accession>
<gene>
    <name evidence="1" type="ORF">PMAYCL1PPCAC_10903</name>
</gene>
<sequence>MSIQKHVHAFLDSSVLPTVMVVVRCLMNDCGNGMMDSYMSSNYCSSYWMIMRVMVVMMMMRCNGCSSDSPDGH</sequence>
<dbReference type="EMBL" id="BTRK01000003">
    <property type="protein sequence ID" value="GMR40708.1"/>
    <property type="molecule type" value="Genomic_DNA"/>
</dbReference>
<dbReference type="AlphaFoldDB" id="A0AAN4ZLN8"/>